<proteinExistence type="predicted"/>
<evidence type="ECO:0000256" key="2">
    <source>
        <dbReference type="SAM" id="Phobius"/>
    </source>
</evidence>
<gene>
    <name evidence="3" type="ORF">ACFSC3_19480</name>
</gene>
<dbReference type="Pfam" id="PF11739">
    <property type="entry name" value="YdbH-like"/>
    <property type="match status" value="1"/>
</dbReference>
<dbReference type="RefSeq" id="WP_380941934.1">
    <property type="nucleotide sequence ID" value="NZ_JBHUFC010000025.1"/>
</dbReference>
<keyword evidence="4" id="KW-1185">Reference proteome</keyword>
<evidence type="ECO:0000256" key="1">
    <source>
        <dbReference type="SAM" id="MobiDB-lite"/>
    </source>
</evidence>
<keyword evidence="2" id="KW-0472">Membrane</keyword>
<evidence type="ECO:0000313" key="4">
    <source>
        <dbReference type="Proteomes" id="UP001597283"/>
    </source>
</evidence>
<keyword evidence="2" id="KW-0812">Transmembrane</keyword>
<reference evidence="4" key="1">
    <citation type="journal article" date="2019" name="Int. J. Syst. Evol. Microbiol.">
        <title>The Global Catalogue of Microorganisms (GCM) 10K type strain sequencing project: providing services to taxonomists for standard genome sequencing and annotation.</title>
        <authorList>
            <consortium name="The Broad Institute Genomics Platform"/>
            <consortium name="The Broad Institute Genome Sequencing Center for Infectious Disease"/>
            <person name="Wu L."/>
            <person name="Ma J."/>
        </authorList>
    </citation>
    <scope>NUCLEOTIDE SEQUENCE [LARGE SCALE GENOMIC DNA]</scope>
    <source>
        <strain evidence="4">Q85</strain>
    </source>
</reference>
<name>A0ABW4NID0_9SPHN</name>
<organism evidence="3 4">
    <name type="scientific">Sphingomonas floccifaciens</name>
    <dbReference type="NCBI Taxonomy" id="1844115"/>
    <lineage>
        <taxon>Bacteria</taxon>
        <taxon>Pseudomonadati</taxon>
        <taxon>Pseudomonadota</taxon>
        <taxon>Alphaproteobacteria</taxon>
        <taxon>Sphingomonadales</taxon>
        <taxon>Sphingomonadaceae</taxon>
        <taxon>Sphingomonas</taxon>
    </lineage>
</organism>
<keyword evidence="2" id="KW-1133">Transmembrane helix</keyword>
<accession>A0ABW4NID0</accession>
<protein>
    <submittedName>
        <fullName evidence="3">YdbH domain-containing protein</fullName>
    </submittedName>
</protein>
<sequence>MTADAAETGGEARRRRWHQRKRWRTLLVLLLAFAVAIGVLWHQRRGIATGFIDEELAKRGVPARYTVADIGFARQRLTNVVIGDPRDPDLVADWIVVRTRVRLGTPEVTGIDAGHVRLRARWKDGALSLGALDKLMPPPSGKPFALPQLQADVEDARIRLELPQGVVGARLSGRGRLDDGFAGRLALVSDALVASGCTATGIGGAFALKVADERPSIVGPLRAGGLRCGAAGGQDLRADVDLTLGAALDRWTGRATAVGARATALGLSTGRMSATVGFDGSAKGTLGDLRIAADDATTAYGRMARGELSGRYRIAPSGLEFAGDAQVSGARAADPLRRRIAALASSAAGTPVAPLATALAQAGVAAAGGVSGQAHVEAVRRGAAQAVRVTGLTLRSASGAVATIDGDPIRFGPVEVGGRIAVRGGGLPTATVALRQIGGGLSGRAVVEPYAAGTARLALTPIAFQARGGGLTRITTQATLSGPVAAGRIDGVRMPIDVRWRGRTMIANPGCTPLAWQRLTVSGLTLAPTQVRVCAGGAGLVTLAGGRIDGGGRLGATRLTGRIGSTPLDLAVADARLRFGDMSFVLDDVKSRLGAPERVTRIDAGRLTGRIAGGQVAGSFIDGGGQIANVPLILPAAAGDWRFAGGRLTLGGRLAVADAAKDRRFEPLVSEDVALTLTGNRIDATGTLIHPTKRVSVAAVKIVHDLSRGTGSADLNVPGIVFGKAFQPNELTPLTFGVIADVVGSVSGSGRIVWSPQGVTSTGRFGTPGMDLAAAFGPVTGIKGDLVFTDLLGLVSAPDQVATIATVNPGIAVENGTVRYRLIGDNRVQVQGAEWPFAGGQLTLDPTLLDFNANQQRRMTFRVVGADAATFLQQFDFDNLNATGTFDGVLPMVFDESGGRIVDGTLAARSGGSIAYVGTITEKDVGVWGNMAFQALRALNYRSLDITLNGPLSGEMVTAIRFAGISQGQGTKSNFIIRRLARLPFVFNITIRAPFRQLMDSVRSYYDPSRLIQRNLPTLIEEQRRREGPQPPALPVIQPPVSEKRP</sequence>
<dbReference type="Proteomes" id="UP001597283">
    <property type="component" value="Unassembled WGS sequence"/>
</dbReference>
<evidence type="ECO:0000313" key="3">
    <source>
        <dbReference type="EMBL" id="MFD1789742.1"/>
    </source>
</evidence>
<feature type="compositionally biased region" description="Pro residues" evidence="1">
    <location>
        <begin position="1029"/>
        <end position="1038"/>
    </location>
</feature>
<dbReference type="InterPro" id="IPR021730">
    <property type="entry name" value="YdbH"/>
</dbReference>
<feature type="region of interest" description="Disordered" evidence="1">
    <location>
        <begin position="1023"/>
        <end position="1046"/>
    </location>
</feature>
<comment type="caution">
    <text evidence="3">The sequence shown here is derived from an EMBL/GenBank/DDBJ whole genome shotgun (WGS) entry which is preliminary data.</text>
</comment>
<feature type="transmembrane region" description="Helical" evidence="2">
    <location>
        <begin position="23"/>
        <end position="41"/>
    </location>
</feature>
<dbReference type="EMBL" id="JBHUFC010000025">
    <property type="protein sequence ID" value="MFD1789742.1"/>
    <property type="molecule type" value="Genomic_DNA"/>
</dbReference>